<organism evidence="1 2">
    <name type="scientific">Saprolegnia diclina (strain VS20)</name>
    <dbReference type="NCBI Taxonomy" id="1156394"/>
    <lineage>
        <taxon>Eukaryota</taxon>
        <taxon>Sar</taxon>
        <taxon>Stramenopiles</taxon>
        <taxon>Oomycota</taxon>
        <taxon>Saprolegniomycetes</taxon>
        <taxon>Saprolegniales</taxon>
        <taxon>Saprolegniaceae</taxon>
        <taxon>Saprolegnia</taxon>
    </lineage>
</organism>
<dbReference type="Proteomes" id="UP000030762">
    <property type="component" value="Unassembled WGS sequence"/>
</dbReference>
<evidence type="ECO:0008006" key="3">
    <source>
        <dbReference type="Google" id="ProtNLM"/>
    </source>
</evidence>
<dbReference type="RefSeq" id="XP_008606032.1">
    <property type="nucleotide sequence ID" value="XM_008607810.1"/>
</dbReference>
<dbReference type="AlphaFoldDB" id="T0S597"/>
<dbReference type="Gene3D" id="3.80.10.10">
    <property type="entry name" value="Ribonuclease Inhibitor"/>
    <property type="match status" value="1"/>
</dbReference>
<evidence type="ECO:0000313" key="2">
    <source>
        <dbReference type="Proteomes" id="UP000030762"/>
    </source>
</evidence>
<dbReference type="EMBL" id="JH767136">
    <property type="protein sequence ID" value="EQC40333.1"/>
    <property type="molecule type" value="Genomic_DNA"/>
</dbReference>
<gene>
    <name evidence="1" type="ORF">SDRG_02234</name>
</gene>
<evidence type="ECO:0000313" key="1">
    <source>
        <dbReference type="EMBL" id="EQC40333.1"/>
    </source>
</evidence>
<sequence>MNCWRPNVANAHRETQVRVTVQWLPPQITQEILSFLDDANDACAFLTAMPEEALDDALDALRSILGLSFCLSLWPVAHGRELNLPFNREQRYPWYDEFRSIMRRALPAFPRIDVVYDVNHPVIYEICHATMLRPTTSVHAEVDHDVGRVRAAFGNWTTSITHLTILSESFLNYNDVVEDELLACPRLRALTMEQFDANSHFGHALAVVITASPRLERLSLRSYFKSVMADGTNLLAWLARPSARHLHLERIVFDAELGTALARAMLTSKTLNTIELVDTPYLAHGVMSPSLPPLPRQLRHLTMHFDKSADVNSDLPWTFGDADAWALATKIVLSNLTTFKLRLQNRCDVTPVMTALDLIPTLTTLALETVHVSAFPHLVQLWRLELLAVTYSENAIASLATLLHAFPKLTHLDLGQQQLPYHQALSIFRALPLWLSHRGTACEVHLGIESDAHANAFATALVQMRNTHKITLTVLNGGLSLKAHQYIVAALGLTSRMGLRFSPMAGYLSADEKVTLATYSKLHRVQISKRKRRDYTETWYLSPSAS</sequence>
<dbReference type="GeneID" id="19942961"/>
<keyword evidence="2" id="KW-1185">Reference proteome</keyword>
<protein>
    <recommendedName>
        <fullName evidence="3">F-box domain-containing protein</fullName>
    </recommendedName>
</protein>
<dbReference type="SUPFAM" id="SSF52047">
    <property type="entry name" value="RNI-like"/>
    <property type="match status" value="1"/>
</dbReference>
<dbReference type="InParanoid" id="T0S597"/>
<dbReference type="VEuPathDB" id="FungiDB:SDRG_02234"/>
<dbReference type="InterPro" id="IPR032675">
    <property type="entry name" value="LRR_dom_sf"/>
</dbReference>
<name>T0S597_SAPDV</name>
<reference evidence="1 2" key="1">
    <citation type="submission" date="2012-04" db="EMBL/GenBank/DDBJ databases">
        <title>The Genome Sequence of Saprolegnia declina VS20.</title>
        <authorList>
            <consortium name="The Broad Institute Genome Sequencing Platform"/>
            <person name="Russ C."/>
            <person name="Nusbaum C."/>
            <person name="Tyler B."/>
            <person name="van West P."/>
            <person name="Dieguez-Uribeondo J."/>
            <person name="de Bruijn I."/>
            <person name="Tripathy S."/>
            <person name="Jiang R."/>
            <person name="Young S.K."/>
            <person name="Zeng Q."/>
            <person name="Gargeya S."/>
            <person name="Fitzgerald M."/>
            <person name="Haas B."/>
            <person name="Abouelleil A."/>
            <person name="Alvarado L."/>
            <person name="Arachchi H.M."/>
            <person name="Berlin A."/>
            <person name="Chapman S.B."/>
            <person name="Goldberg J."/>
            <person name="Griggs A."/>
            <person name="Gujja S."/>
            <person name="Hansen M."/>
            <person name="Howarth C."/>
            <person name="Imamovic A."/>
            <person name="Larimer J."/>
            <person name="McCowen C."/>
            <person name="Montmayeur A."/>
            <person name="Murphy C."/>
            <person name="Neiman D."/>
            <person name="Pearson M."/>
            <person name="Priest M."/>
            <person name="Roberts A."/>
            <person name="Saif S."/>
            <person name="Shea T."/>
            <person name="Sisk P."/>
            <person name="Sykes S."/>
            <person name="Wortman J."/>
            <person name="Nusbaum C."/>
            <person name="Birren B."/>
        </authorList>
    </citation>
    <scope>NUCLEOTIDE SEQUENCE [LARGE SCALE GENOMIC DNA]</scope>
    <source>
        <strain evidence="1 2">VS20</strain>
    </source>
</reference>
<accession>T0S597</accession>
<proteinExistence type="predicted"/>